<gene>
    <name evidence="2" type="ORF">SAMN02745189_02228</name>
</gene>
<organism evidence="2 3">
    <name type="scientific">Lacicoccus alkaliphilus DSM 16010</name>
    <dbReference type="NCBI Taxonomy" id="1123231"/>
    <lineage>
        <taxon>Bacteria</taxon>
        <taxon>Bacillati</taxon>
        <taxon>Bacillota</taxon>
        <taxon>Bacilli</taxon>
        <taxon>Bacillales</taxon>
        <taxon>Salinicoccaceae</taxon>
        <taxon>Lacicoccus</taxon>
    </lineage>
</organism>
<name>A0A1M7J5X2_9BACL</name>
<dbReference type="Pfam" id="PF14470">
    <property type="entry name" value="bPH_3"/>
    <property type="match status" value="1"/>
</dbReference>
<accession>A0A1M7J5X2</accession>
<proteinExistence type="predicted"/>
<evidence type="ECO:0000259" key="1">
    <source>
        <dbReference type="Pfam" id="PF14470"/>
    </source>
</evidence>
<keyword evidence="3" id="KW-1185">Reference proteome</keyword>
<dbReference type="EMBL" id="FRCF01000012">
    <property type="protein sequence ID" value="SHM48374.1"/>
    <property type="molecule type" value="Genomic_DNA"/>
</dbReference>
<evidence type="ECO:0000313" key="3">
    <source>
        <dbReference type="Proteomes" id="UP000184206"/>
    </source>
</evidence>
<dbReference type="OrthoDB" id="2417872at2"/>
<dbReference type="Proteomes" id="UP000184206">
    <property type="component" value="Unassembled WGS sequence"/>
</dbReference>
<dbReference type="RefSeq" id="WP_072710649.1">
    <property type="nucleotide sequence ID" value="NZ_FRCF01000012.1"/>
</dbReference>
<protein>
    <submittedName>
        <fullName evidence="2">PH domain-containing protein</fullName>
    </submittedName>
</protein>
<dbReference type="AlphaFoldDB" id="A0A1M7J5X2"/>
<feature type="domain" description="YokE-like PH" evidence="1">
    <location>
        <begin position="16"/>
        <end position="114"/>
    </location>
</feature>
<sequence>MDKNRHLYDLKEHILSENEAIGPELIGTIEFESDGRYIFQGSLVPTTDRLFVNIESTDGELQYHQLDYTDISLVTVENRPLSGRIVHFWIGKKVEVSMNVTHEKNLKKFLEFYRKHRARALKYDNYIFEKARGI</sequence>
<dbReference type="STRING" id="1123231.SAMN02745189_02228"/>
<dbReference type="InterPro" id="IPR039519">
    <property type="entry name" value="YokE-like_PH"/>
</dbReference>
<evidence type="ECO:0000313" key="2">
    <source>
        <dbReference type="EMBL" id="SHM48374.1"/>
    </source>
</evidence>
<reference evidence="2 3" key="1">
    <citation type="submission" date="2016-11" db="EMBL/GenBank/DDBJ databases">
        <authorList>
            <person name="Jaros S."/>
            <person name="Januszkiewicz K."/>
            <person name="Wedrychowicz H."/>
        </authorList>
    </citation>
    <scope>NUCLEOTIDE SEQUENCE [LARGE SCALE GENOMIC DNA]</scope>
    <source>
        <strain evidence="2 3">DSM 16010</strain>
    </source>
</reference>